<dbReference type="Pfam" id="PF00583">
    <property type="entry name" value="Acetyltransf_1"/>
    <property type="match status" value="1"/>
</dbReference>
<reference evidence="2 3" key="1">
    <citation type="submission" date="2023-04" db="EMBL/GenBank/DDBJ databases">
        <title>Funneling lignin-derived compounds into biodiesel using alkali-halophilic Citricoccus sp. P2.</title>
        <authorList>
            <person name="Luo C.-B."/>
        </authorList>
    </citation>
    <scope>NUCLEOTIDE SEQUENCE [LARGE SCALE GENOMIC DNA]</scope>
    <source>
        <strain evidence="2 3">P2</strain>
    </source>
</reference>
<dbReference type="InterPro" id="IPR000182">
    <property type="entry name" value="GNAT_dom"/>
</dbReference>
<proteinExistence type="predicted"/>
<feature type="domain" description="N-acetyltransferase" evidence="1">
    <location>
        <begin position="135"/>
        <end position="214"/>
    </location>
</feature>
<dbReference type="InterPro" id="IPR016181">
    <property type="entry name" value="Acyl_CoA_acyltransferase"/>
</dbReference>
<organism evidence="2 3">
    <name type="scientific">Citricoccus muralis</name>
    <dbReference type="NCBI Taxonomy" id="169134"/>
    <lineage>
        <taxon>Bacteria</taxon>
        <taxon>Bacillati</taxon>
        <taxon>Actinomycetota</taxon>
        <taxon>Actinomycetes</taxon>
        <taxon>Micrococcales</taxon>
        <taxon>Micrococcaceae</taxon>
        <taxon>Citricoccus</taxon>
    </lineage>
</organism>
<gene>
    <name evidence="2" type="ORF">P8192_11385</name>
</gene>
<evidence type="ECO:0000259" key="1">
    <source>
        <dbReference type="Pfam" id="PF00583"/>
    </source>
</evidence>
<evidence type="ECO:0000313" key="3">
    <source>
        <dbReference type="Proteomes" id="UP001219037"/>
    </source>
</evidence>
<dbReference type="EMBL" id="CP121252">
    <property type="protein sequence ID" value="WFP15987.1"/>
    <property type="molecule type" value="Genomic_DNA"/>
</dbReference>
<accession>A0ABY8H5Q1</accession>
<dbReference type="Proteomes" id="UP001219037">
    <property type="component" value="Chromosome"/>
</dbReference>
<dbReference type="CDD" id="cd04301">
    <property type="entry name" value="NAT_SF"/>
    <property type="match status" value="1"/>
</dbReference>
<dbReference type="SUPFAM" id="SSF55729">
    <property type="entry name" value="Acyl-CoA N-acyltransferases (Nat)"/>
    <property type="match status" value="1"/>
</dbReference>
<keyword evidence="3" id="KW-1185">Reference proteome</keyword>
<dbReference type="Gene3D" id="3.40.630.30">
    <property type="match status" value="1"/>
</dbReference>
<evidence type="ECO:0000313" key="2">
    <source>
        <dbReference type="EMBL" id="WFP15987.1"/>
    </source>
</evidence>
<sequence length="256" mass="27719">MTSTLNDALISAWVTGWARCRGYRTRHDDGIHATLRQRDTGDGATETAGPGSDWEYVVAEPTDEQLQTLGATISENPQRLLTIVASAERRPGDPDPDTAARATAITGLRAVATGERLMTTDMAEHDVETPVIPDQFEAKVDRNEGWFLVTFTTTEEHGQGAGQVAARGRVAVVDDYAVFDQIWTYPAFRRQGLGSLTMRYLSALALEHEVDEGLLVASADGQALYGYLGWDALADVVVMGSAGETFGENSSHNTEN</sequence>
<dbReference type="RefSeq" id="WP_278157161.1">
    <property type="nucleotide sequence ID" value="NZ_CP121252.1"/>
</dbReference>
<name>A0ABY8H5Q1_9MICC</name>
<protein>
    <submittedName>
        <fullName evidence="2">GNAT family N-acetyltransferase</fullName>
    </submittedName>
</protein>